<name>A0AAD5IA58_ACENE</name>
<comment type="caution">
    <text evidence="1">The sequence shown here is derived from an EMBL/GenBank/DDBJ whole genome shotgun (WGS) entry which is preliminary data.</text>
</comment>
<reference evidence="1" key="2">
    <citation type="submission" date="2023-02" db="EMBL/GenBank/DDBJ databases">
        <authorList>
            <person name="Swenson N.G."/>
            <person name="Wegrzyn J.L."/>
            <person name="Mcevoy S.L."/>
        </authorList>
    </citation>
    <scope>NUCLEOTIDE SEQUENCE</scope>
    <source>
        <strain evidence="1">91603</strain>
        <tissue evidence="1">Leaf</tissue>
    </source>
</reference>
<gene>
    <name evidence="1" type="ORF">LWI28_011971</name>
</gene>
<dbReference type="Proteomes" id="UP001064489">
    <property type="component" value="Chromosome 12"/>
</dbReference>
<organism evidence="1 2">
    <name type="scientific">Acer negundo</name>
    <name type="common">Box elder</name>
    <dbReference type="NCBI Taxonomy" id="4023"/>
    <lineage>
        <taxon>Eukaryota</taxon>
        <taxon>Viridiplantae</taxon>
        <taxon>Streptophyta</taxon>
        <taxon>Embryophyta</taxon>
        <taxon>Tracheophyta</taxon>
        <taxon>Spermatophyta</taxon>
        <taxon>Magnoliopsida</taxon>
        <taxon>eudicotyledons</taxon>
        <taxon>Gunneridae</taxon>
        <taxon>Pentapetalae</taxon>
        <taxon>rosids</taxon>
        <taxon>malvids</taxon>
        <taxon>Sapindales</taxon>
        <taxon>Sapindaceae</taxon>
        <taxon>Hippocastanoideae</taxon>
        <taxon>Acereae</taxon>
        <taxon>Acer</taxon>
    </lineage>
</organism>
<dbReference type="EMBL" id="JAJSOW010000107">
    <property type="protein sequence ID" value="KAI9156771.1"/>
    <property type="molecule type" value="Genomic_DNA"/>
</dbReference>
<accession>A0AAD5IA58</accession>
<keyword evidence="2" id="KW-1185">Reference proteome</keyword>
<protein>
    <submittedName>
        <fullName evidence="1">Uncharacterized protein</fullName>
    </submittedName>
</protein>
<evidence type="ECO:0000313" key="1">
    <source>
        <dbReference type="EMBL" id="KAI9156771.1"/>
    </source>
</evidence>
<reference evidence="1" key="1">
    <citation type="journal article" date="2022" name="Plant J.">
        <title>Strategies of tolerance reflected in two North American maple genomes.</title>
        <authorList>
            <person name="McEvoy S.L."/>
            <person name="Sezen U.U."/>
            <person name="Trouern-Trend A."/>
            <person name="McMahon S.M."/>
            <person name="Schaberg P.G."/>
            <person name="Yang J."/>
            <person name="Wegrzyn J.L."/>
            <person name="Swenson N.G."/>
        </authorList>
    </citation>
    <scope>NUCLEOTIDE SEQUENCE</scope>
    <source>
        <strain evidence="1">91603</strain>
    </source>
</reference>
<dbReference type="AlphaFoldDB" id="A0AAD5IA58"/>
<evidence type="ECO:0000313" key="2">
    <source>
        <dbReference type="Proteomes" id="UP001064489"/>
    </source>
</evidence>
<sequence length="100" mass="11211">MLKRSLILNAELRDWSGRFPIPTMKHLSLNTQYVCNGAINAYIQVMSSCHYDLYGRASLVAVFLSRECSQEILPSLYTIIIDIREPNCAANISGIMKSGN</sequence>
<proteinExistence type="predicted"/>